<name>A0A6I6JWE4_9BACT</name>
<keyword evidence="4 5" id="KW-0560">Oxidoreductase</keyword>
<dbReference type="InterPro" id="IPR019740">
    <property type="entry name" value="Pyridox_Oxase_CS"/>
</dbReference>
<proteinExistence type="inferred from homology"/>
<feature type="binding site" evidence="5 7">
    <location>
        <position position="104"/>
    </location>
    <ligand>
        <name>FMN</name>
        <dbReference type="ChEBI" id="CHEBI:58210"/>
    </ligand>
</feature>
<evidence type="ECO:0000313" key="11">
    <source>
        <dbReference type="Proteomes" id="UP000428260"/>
    </source>
</evidence>
<feature type="binding site" evidence="5 6">
    <location>
        <position position="130"/>
    </location>
    <ligand>
        <name>substrate</name>
    </ligand>
</feature>
<feature type="domain" description="Pyridoxamine 5'-phosphate oxidase N-terminal" evidence="8">
    <location>
        <begin position="41"/>
        <end position="154"/>
    </location>
</feature>
<feature type="binding site" evidence="5 7">
    <location>
        <position position="82"/>
    </location>
    <ligand>
        <name>FMN</name>
        <dbReference type="ChEBI" id="CHEBI:58210"/>
    </ligand>
</feature>
<organism evidence="10 11">
    <name type="scientific">Maribellus comscasis</name>
    <dbReference type="NCBI Taxonomy" id="2681766"/>
    <lineage>
        <taxon>Bacteria</taxon>
        <taxon>Pseudomonadati</taxon>
        <taxon>Bacteroidota</taxon>
        <taxon>Bacteroidia</taxon>
        <taxon>Marinilabiliales</taxon>
        <taxon>Prolixibacteraceae</taxon>
        <taxon>Maribellus</taxon>
    </lineage>
</organism>
<dbReference type="InterPro" id="IPR012349">
    <property type="entry name" value="Split_barrel_FMN-bd"/>
</dbReference>
<evidence type="ECO:0000256" key="1">
    <source>
        <dbReference type="ARBA" id="ARBA00007301"/>
    </source>
</evidence>
<evidence type="ECO:0000256" key="4">
    <source>
        <dbReference type="ARBA" id="ARBA00023002"/>
    </source>
</evidence>
<dbReference type="KEGG" id="mcos:GM418_17755"/>
<comment type="catalytic activity">
    <reaction evidence="5">
        <text>pyridoxamine 5'-phosphate + O2 + H2O = pyridoxal 5'-phosphate + H2O2 + NH4(+)</text>
        <dbReference type="Rhea" id="RHEA:15817"/>
        <dbReference type="ChEBI" id="CHEBI:15377"/>
        <dbReference type="ChEBI" id="CHEBI:15379"/>
        <dbReference type="ChEBI" id="CHEBI:16240"/>
        <dbReference type="ChEBI" id="CHEBI:28938"/>
        <dbReference type="ChEBI" id="CHEBI:58451"/>
        <dbReference type="ChEBI" id="CHEBI:597326"/>
        <dbReference type="EC" id="1.4.3.5"/>
    </reaction>
</comment>
<feature type="binding site" evidence="5 6">
    <location>
        <position position="65"/>
    </location>
    <ligand>
        <name>substrate</name>
    </ligand>
</feature>
<comment type="similarity">
    <text evidence="1 5">Belongs to the pyridoxamine 5'-phosphate oxidase family.</text>
</comment>
<evidence type="ECO:0000313" key="10">
    <source>
        <dbReference type="EMBL" id="QGY45450.1"/>
    </source>
</evidence>
<dbReference type="Gene3D" id="2.30.110.10">
    <property type="entry name" value="Electron Transport, Fmn-binding Protein, Chain A"/>
    <property type="match status" value="1"/>
</dbReference>
<evidence type="ECO:0000256" key="3">
    <source>
        <dbReference type="ARBA" id="ARBA00022643"/>
    </source>
</evidence>
<dbReference type="PANTHER" id="PTHR10851:SF0">
    <property type="entry name" value="PYRIDOXINE-5'-PHOSPHATE OXIDASE"/>
    <property type="match status" value="1"/>
</dbReference>
<comment type="cofactor">
    <cofactor evidence="5 7">
        <name>FMN</name>
        <dbReference type="ChEBI" id="CHEBI:58210"/>
    </cofactor>
    <text evidence="5 7">Binds 1 FMN per subunit.</text>
</comment>
<feature type="binding site" evidence="5 6">
    <location>
        <position position="122"/>
    </location>
    <ligand>
        <name>substrate</name>
    </ligand>
</feature>
<comment type="pathway">
    <text evidence="5">Cofactor metabolism; pyridoxal 5'-phosphate salvage; pyridoxal 5'-phosphate from pyridoxine 5'-phosphate: step 1/1.</text>
</comment>
<dbReference type="Pfam" id="PF10590">
    <property type="entry name" value="PNP_phzG_C"/>
    <property type="match status" value="1"/>
</dbReference>
<dbReference type="EMBL" id="CP046401">
    <property type="protein sequence ID" value="QGY45450.1"/>
    <property type="molecule type" value="Genomic_DNA"/>
</dbReference>
<feature type="binding site" evidence="5 7">
    <location>
        <position position="194"/>
    </location>
    <ligand>
        <name>FMN</name>
        <dbReference type="ChEBI" id="CHEBI:58210"/>
    </ligand>
</feature>
<comment type="subunit">
    <text evidence="5">Homodimer.</text>
</comment>
<feature type="binding site" evidence="5 7">
    <location>
        <begin position="60"/>
        <end position="65"/>
    </location>
    <ligand>
        <name>FMN</name>
        <dbReference type="ChEBI" id="CHEBI:58210"/>
    </ligand>
</feature>
<dbReference type="PIRSF" id="PIRSF000190">
    <property type="entry name" value="Pyd_amn-ph_oxd"/>
    <property type="match status" value="1"/>
</dbReference>
<comment type="pathway">
    <text evidence="5">Cofactor metabolism; pyridoxal 5'-phosphate salvage; pyridoxal 5'-phosphate from pyridoxamine 5'-phosphate: step 1/1.</text>
</comment>
<evidence type="ECO:0000259" key="9">
    <source>
        <dbReference type="Pfam" id="PF10590"/>
    </source>
</evidence>
<keyword evidence="2 5" id="KW-0285">Flavoprotein</keyword>
<gene>
    <name evidence="5 10" type="primary">pdxH</name>
    <name evidence="10" type="ORF">GM418_17755</name>
</gene>
<dbReference type="NCBIfam" id="NF004231">
    <property type="entry name" value="PRK05679.1"/>
    <property type="match status" value="1"/>
</dbReference>
<evidence type="ECO:0000256" key="5">
    <source>
        <dbReference type="HAMAP-Rule" id="MF_01629"/>
    </source>
</evidence>
<keyword evidence="5" id="KW-0664">Pyridoxine biosynthesis</keyword>
<accession>A0A6I6JWE4</accession>
<evidence type="ECO:0000256" key="6">
    <source>
        <dbReference type="PIRSR" id="PIRSR000190-1"/>
    </source>
</evidence>
<feature type="binding site" evidence="5 6">
    <location>
        <begin position="190"/>
        <end position="192"/>
    </location>
    <ligand>
        <name>substrate</name>
    </ligand>
</feature>
<evidence type="ECO:0000259" key="8">
    <source>
        <dbReference type="Pfam" id="PF01243"/>
    </source>
</evidence>
<protein>
    <recommendedName>
        <fullName evidence="5">Pyridoxine/pyridoxamine 5'-phosphate oxidase</fullName>
        <ecNumber evidence="5">1.4.3.5</ecNumber>
    </recommendedName>
    <alternativeName>
        <fullName evidence="5">PNP/PMP oxidase</fullName>
        <shortName evidence="5">PNPOx</shortName>
    </alternativeName>
    <alternativeName>
        <fullName evidence="5">Pyridoxal 5'-phosphate synthase</fullName>
    </alternativeName>
</protein>
<dbReference type="AlphaFoldDB" id="A0A6I6JWE4"/>
<comment type="catalytic activity">
    <reaction evidence="5">
        <text>pyridoxine 5'-phosphate + O2 = pyridoxal 5'-phosphate + H2O2</text>
        <dbReference type="Rhea" id="RHEA:15149"/>
        <dbReference type="ChEBI" id="CHEBI:15379"/>
        <dbReference type="ChEBI" id="CHEBI:16240"/>
        <dbReference type="ChEBI" id="CHEBI:58589"/>
        <dbReference type="ChEBI" id="CHEBI:597326"/>
        <dbReference type="EC" id="1.4.3.5"/>
    </reaction>
</comment>
<reference evidence="10 11" key="1">
    <citation type="submission" date="2019-11" db="EMBL/GenBank/DDBJ databases">
        <authorList>
            <person name="Zheng R.K."/>
            <person name="Sun C.M."/>
        </authorList>
    </citation>
    <scope>NUCLEOTIDE SEQUENCE [LARGE SCALE GENOMIC DNA]</scope>
    <source>
        <strain evidence="10 11">WC007</strain>
    </source>
</reference>
<dbReference type="InterPro" id="IPR000659">
    <property type="entry name" value="Pyridox_Oxase"/>
</dbReference>
<feature type="binding site" evidence="5 6">
    <location>
        <position position="126"/>
    </location>
    <ligand>
        <name>substrate</name>
    </ligand>
</feature>
<sequence length="211" mass="24579">MKIDSVRREYTYADLSRETISENPVAQFSIWLDEVVGTNTDDSTAMSLVTFGTDGFPQSRIVLLKYFDENGFIFFTNYNSEKGISIESNPAVGLHFYWPKLERQVRISGFASKTETNLSDKYFHSRPLMSQISAIISEQSTEIPSRKYLENQFEILQNQLQNGKPARPENWGGYRVKPEKFEFWQGRENRLHDRISYEKQGDVWLIKRLAP</sequence>
<feature type="binding site" evidence="6">
    <location>
        <begin position="7"/>
        <end position="10"/>
    </location>
    <ligand>
        <name>substrate</name>
    </ligand>
</feature>
<evidence type="ECO:0000256" key="2">
    <source>
        <dbReference type="ARBA" id="ARBA00022630"/>
    </source>
</evidence>
<dbReference type="RefSeq" id="WP_158868593.1">
    <property type="nucleotide sequence ID" value="NZ_CP046401.1"/>
</dbReference>
<evidence type="ECO:0000256" key="7">
    <source>
        <dbReference type="PIRSR" id="PIRSR000190-2"/>
    </source>
</evidence>
<dbReference type="HAMAP" id="MF_01629">
    <property type="entry name" value="PdxH"/>
    <property type="match status" value="1"/>
</dbReference>
<feature type="binding site" evidence="5 7">
    <location>
        <position position="184"/>
    </location>
    <ligand>
        <name>FMN</name>
        <dbReference type="ChEBI" id="CHEBI:58210"/>
    </ligand>
</feature>
<keyword evidence="3 5" id="KW-0288">FMN</keyword>
<dbReference type="GO" id="GO:0004733">
    <property type="term" value="F:pyridoxamine phosphate oxidase activity"/>
    <property type="evidence" value="ECO:0007669"/>
    <property type="project" value="UniProtKB-UniRule"/>
</dbReference>
<dbReference type="UniPathway" id="UPA01068">
    <property type="reaction ID" value="UER00304"/>
</dbReference>
<dbReference type="SUPFAM" id="SSF50475">
    <property type="entry name" value="FMN-binding split barrel"/>
    <property type="match status" value="1"/>
</dbReference>
<dbReference type="GO" id="GO:0008615">
    <property type="term" value="P:pyridoxine biosynthetic process"/>
    <property type="evidence" value="ECO:0007669"/>
    <property type="project" value="UniProtKB-UniRule"/>
</dbReference>
<dbReference type="InterPro" id="IPR019576">
    <property type="entry name" value="Pyridoxamine_oxidase_dimer_C"/>
</dbReference>
<dbReference type="PANTHER" id="PTHR10851">
    <property type="entry name" value="PYRIDOXINE-5-PHOSPHATE OXIDASE"/>
    <property type="match status" value="1"/>
</dbReference>
<feature type="binding site" evidence="5 7">
    <location>
        <begin position="75"/>
        <end position="76"/>
    </location>
    <ligand>
        <name>FMN</name>
        <dbReference type="ChEBI" id="CHEBI:58210"/>
    </ligand>
</feature>
<dbReference type="Pfam" id="PF01243">
    <property type="entry name" value="PNPOx_N"/>
    <property type="match status" value="1"/>
</dbReference>
<dbReference type="EC" id="1.4.3.5" evidence="5"/>
<keyword evidence="11" id="KW-1185">Reference proteome</keyword>
<dbReference type="PROSITE" id="PS01064">
    <property type="entry name" value="PYRIDOX_OXIDASE"/>
    <property type="match status" value="1"/>
</dbReference>
<comment type="caution">
    <text evidence="5">Lacks conserved residue(s) required for the propagation of feature annotation.</text>
</comment>
<dbReference type="Proteomes" id="UP000428260">
    <property type="component" value="Chromosome"/>
</dbReference>
<dbReference type="InterPro" id="IPR011576">
    <property type="entry name" value="Pyridox_Oxase_N"/>
</dbReference>
<dbReference type="NCBIfam" id="TIGR00558">
    <property type="entry name" value="pdxH"/>
    <property type="match status" value="1"/>
</dbReference>
<comment type="function">
    <text evidence="5">Catalyzes the oxidation of either pyridoxine 5'-phosphate (PNP) or pyridoxamine 5'-phosphate (PMP) into pyridoxal 5'-phosphate (PLP).</text>
</comment>
<dbReference type="GO" id="GO:0010181">
    <property type="term" value="F:FMN binding"/>
    <property type="evidence" value="ECO:0007669"/>
    <property type="project" value="UniProtKB-UniRule"/>
</dbReference>
<feature type="binding site" evidence="5 7">
    <location>
        <begin position="139"/>
        <end position="140"/>
    </location>
    <ligand>
        <name>FMN</name>
        <dbReference type="ChEBI" id="CHEBI:58210"/>
    </ligand>
</feature>
<feature type="domain" description="Pyridoxine 5'-phosphate oxidase dimerisation C-terminal" evidence="9">
    <location>
        <begin position="171"/>
        <end position="211"/>
    </location>
</feature>